<keyword evidence="7" id="KW-1185">Reference proteome</keyword>
<protein>
    <submittedName>
        <fullName evidence="6">Sugar ABC transporter substrate-binding protein</fullName>
    </submittedName>
</protein>
<keyword evidence="3" id="KW-0732">Signal</keyword>
<comment type="similarity">
    <text evidence="2">Belongs to the bacterial solute-binding protein 2 family.</text>
</comment>
<name>A0A428N9V8_9BACI</name>
<evidence type="ECO:0000256" key="1">
    <source>
        <dbReference type="ARBA" id="ARBA00004196"/>
    </source>
</evidence>
<evidence type="ECO:0000313" key="6">
    <source>
        <dbReference type="EMBL" id="RSL35182.1"/>
    </source>
</evidence>
<dbReference type="SUPFAM" id="SSF53822">
    <property type="entry name" value="Periplasmic binding protein-like I"/>
    <property type="match status" value="1"/>
</dbReference>
<gene>
    <name evidence="6" type="ORF">D7Z54_01000</name>
</gene>
<keyword evidence="4" id="KW-0812">Transmembrane</keyword>
<dbReference type="CDD" id="cd06314">
    <property type="entry name" value="PBP1_tmGBP"/>
    <property type="match status" value="1"/>
</dbReference>
<feature type="transmembrane region" description="Helical" evidence="4">
    <location>
        <begin position="7"/>
        <end position="27"/>
    </location>
</feature>
<dbReference type="EMBL" id="RBVX01000001">
    <property type="protein sequence ID" value="RSL35182.1"/>
    <property type="molecule type" value="Genomic_DNA"/>
</dbReference>
<reference evidence="6 7" key="1">
    <citation type="submission" date="2018-10" db="EMBL/GenBank/DDBJ databases">
        <title>Draft genome sequence of Bacillus salarius IM0101, isolated from a hypersaline soil in Inner Mongolia, China.</title>
        <authorList>
            <person name="Yamprayoonswat W."/>
            <person name="Boonvisut S."/>
            <person name="Jumpathong W."/>
            <person name="Sittihan S."/>
            <person name="Ruangsuj P."/>
            <person name="Wanthongcharoen S."/>
            <person name="Thongpramul N."/>
            <person name="Pimmason S."/>
            <person name="Yu B."/>
            <person name="Yasawong M."/>
        </authorList>
    </citation>
    <scope>NUCLEOTIDE SEQUENCE [LARGE SCALE GENOMIC DNA]</scope>
    <source>
        <strain evidence="6 7">IM0101</strain>
    </source>
</reference>
<dbReference type="PANTHER" id="PTHR46847:SF1">
    <property type="entry name" value="D-ALLOSE-BINDING PERIPLASMIC PROTEIN-RELATED"/>
    <property type="match status" value="1"/>
</dbReference>
<dbReference type="Gene3D" id="3.40.50.2300">
    <property type="match status" value="2"/>
</dbReference>
<evidence type="ECO:0000259" key="5">
    <source>
        <dbReference type="Pfam" id="PF13407"/>
    </source>
</evidence>
<feature type="domain" description="Periplasmic binding protein" evidence="5">
    <location>
        <begin position="48"/>
        <end position="298"/>
    </location>
</feature>
<comment type="subcellular location">
    <subcellularLocation>
        <location evidence="1">Cell envelope</location>
    </subcellularLocation>
</comment>
<sequence>MEHKKKVILYTGAGLLFGISFLFMLYFGKETFYVEGTESTAKTYDYHFALITEETGNAYWQEIEQSAKATAAEHNIYLESTGPRKANPDEVLRTMDQMIAAKVDGIITQGLPGPRFLDLVHKANEHNIPVVTVDSDMPESERTAYIGTDNFDSGYLAGEELIRETTGEQVVGIITGNVESLNQQQRMEGFEEAIKNVDRIQVVDIRESNITEVGAAQVTYSMMKQHSDINALFGTSALDGVGMVQGVEEITVWERPYMIAFDILPETIHLLEEGKLDAVIAQYPDKMGTKAVETMIDLQHKDYVEPLQHTKTEVIREADELEDSL</sequence>
<dbReference type="OrthoDB" id="6196975at2"/>
<dbReference type="InterPro" id="IPR028082">
    <property type="entry name" value="Peripla_BP_I"/>
</dbReference>
<dbReference type="Proteomes" id="UP000275076">
    <property type="component" value="Unassembled WGS sequence"/>
</dbReference>
<dbReference type="GO" id="GO:0030246">
    <property type="term" value="F:carbohydrate binding"/>
    <property type="evidence" value="ECO:0007669"/>
    <property type="project" value="UniProtKB-ARBA"/>
</dbReference>
<dbReference type="AlphaFoldDB" id="A0A428N9V8"/>
<dbReference type="InterPro" id="IPR025997">
    <property type="entry name" value="SBP_2_dom"/>
</dbReference>
<evidence type="ECO:0000256" key="3">
    <source>
        <dbReference type="ARBA" id="ARBA00022729"/>
    </source>
</evidence>
<dbReference type="Pfam" id="PF13407">
    <property type="entry name" value="Peripla_BP_4"/>
    <property type="match status" value="1"/>
</dbReference>
<evidence type="ECO:0000256" key="2">
    <source>
        <dbReference type="ARBA" id="ARBA00007639"/>
    </source>
</evidence>
<organism evidence="6 7">
    <name type="scientific">Salibacterium salarium</name>
    <dbReference type="NCBI Taxonomy" id="284579"/>
    <lineage>
        <taxon>Bacteria</taxon>
        <taxon>Bacillati</taxon>
        <taxon>Bacillota</taxon>
        <taxon>Bacilli</taxon>
        <taxon>Bacillales</taxon>
        <taxon>Bacillaceae</taxon>
    </lineage>
</organism>
<accession>A0A428N9V8</accession>
<dbReference type="RefSeq" id="WP_125553563.1">
    <property type="nucleotide sequence ID" value="NZ_RBVX01000001.1"/>
</dbReference>
<proteinExistence type="inferred from homology"/>
<keyword evidence="4" id="KW-1133">Transmembrane helix</keyword>
<keyword evidence="4" id="KW-0472">Membrane</keyword>
<dbReference type="GO" id="GO:0030313">
    <property type="term" value="C:cell envelope"/>
    <property type="evidence" value="ECO:0007669"/>
    <property type="project" value="UniProtKB-SubCell"/>
</dbReference>
<evidence type="ECO:0000256" key="4">
    <source>
        <dbReference type="SAM" id="Phobius"/>
    </source>
</evidence>
<evidence type="ECO:0000313" key="7">
    <source>
        <dbReference type="Proteomes" id="UP000275076"/>
    </source>
</evidence>
<comment type="caution">
    <text evidence="6">The sequence shown here is derived from an EMBL/GenBank/DDBJ whole genome shotgun (WGS) entry which is preliminary data.</text>
</comment>
<dbReference type="PANTHER" id="PTHR46847">
    <property type="entry name" value="D-ALLOSE-BINDING PERIPLASMIC PROTEIN-RELATED"/>
    <property type="match status" value="1"/>
</dbReference>